<sequence>MLVHAWVLSAYGLSWKLSAIDSLVSNALLLGCSWLISNSLRYYLPDNNRYSYLLALTGLVALFWMLLSKLVLFMLPDSLANYAFVPGKTYPIRMAVGVLILGTNTLIHVLWYTVQQQQEEEDRRKEAEALSREVELMKLRDQLHPHFLFNSLNSINALIVAKPTQARTMIQQLADFLRGTLRKEENTWNALADEISHLQLYLDIEKVRFGHRLNTVIDIPEALSTAQIPAMLLQPAVENAIKFGLYDTTEPITIDIIARQEGSKLVLEIRNPYDPQTSRQPDGTGFGLRSIQRRLQLLFGQSDLLKTSGSNGLFITTIIVPQPL</sequence>
<proteinExistence type="predicted"/>
<keyword evidence="4" id="KW-1185">Reference proteome</keyword>
<protein>
    <submittedName>
        <fullName evidence="3">Sensor histidine kinase</fullName>
    </submittedName>
</protein>
<gene>
    <name evidence="3" type="ORF">GLV81_07910</name>
</gene>
<feature type="domain" description="Signal transduction histidine kinase internal region" evidence="2">
    <location>
        <begin position="135"/>
        <end position="213"/>
    </location>
</feature>
<dbReference type="Gene3D" id="3.30.565.10">
    <property type="entry name" value="Histidine kinase-like ATPase, C-terminal domain"/>
    <property type="match status" value="1"/>
</dbReference>
<dbReference type="EMBL" id="CP046566">
    <property type="protein sequence ID" value="QGW30013.1"/>
    <property type="molecule type" value="Genomic_DNA"/>
</dbReference>
<accession>A0A6I6GDW2</accession>
<feature type="transmembrane region" description="Helical" evidence="1">
    <location>
        <begin position="20"/>
        <end position="40"/>
    </location>
</feature>
<evidence type="ECO:0000256" key="1">
    <source>
        <dbReference type="SAM" id="Phobius"/>
    </source>
</evidence>
<dbReference type="InterPro" id="IPR010559">
    <property type="entry name" value="Sig_transdc_His_kin_internal"/>
</dbReference>
<dbReference type="Pfam" id="PF06580">
    <property type="entry name" value="His_kinase"/>
    <property type="match status" value="1"/>
</dbReference>
<keyword evidence="3" id="KW-0808">Transferase</keyword>
<dbReference type="InterPro" id="IPR050640">
    <property type="entry name" value="Bact_2-comp_sensor_kinase"/>
</dbReference>
<feature type="transmembrane region" description="Helical" evidence="1">
    <location>
        <begin position="95"/>
        <end position="114"/>
    </location>
</feature>
<dbReference type="GO" id="GO:0016020">
    <property type="term" value="C:membrane"/>
    <property type="evidence" value="ECO:0007669"/>
    <property type="project" value="InterPro"/>
</dbReference>
<organism evidence="3 4">
    <name type="scientific">Phnomibacter ginsenosidimutans</name>
    <dbReference type="NCBI Taxonomy" id="2676868"/>
    <lineage>
        <taxon>Bacteria</taxon>
        <taxon>Pseudomonadati</taxon>
        <taxon>Bacteroidota</taxon>
        <taxon>Chitinophagia</taxon>
        <taxon>Chitinophagales</taxon>
        <taxon>Chitinophagaceae</taxon>
        <taxon>Phnomibacter</taxon>
    </lineage>
</organism>
<dbReference type="InterPro" id="IPR036890">
    <property type="entry name" value="HATPase_C_sf"/>
</dbReference>
<evidence type="ECO:0000313" key="3">
    <source>
        <dbReference type="EMBL" id="QGW30013.1"/>
    </source>
</evidence>
<dbReference type="AlphaFoldDB" id="A0A6I6GDW2"/>
<name>A0A6I6GDW2_9BACT</name>
<keyword evidence="3" id="KW-0418">Kinase</keyword>
<evidence type="ECO:0000313" key="4">
    <source>
        <dbReference type="Proteomes" id="UP000426027"/>
    </source>
</evidence>
<dbReference type="PANTHER" id="PTHR34220">
    <property type="entry name" value="SENSOR HISTIDINE KINASE YPDA"/>
    <property type="match status" value="1"/>
</dbReference>
<keyword evidence="1" id="KW-1133">Transmembrane helix</keyword>
<dbReference type="Proteomes" id="UP000426027">
    <property type="component" value="Chromosome"/>
</dbReference>
<reference evidence="3 4" key="1">
    <citation type="submission" date="2019-11" db="EMBL/GenBank/DDBJ databases">
        <authorList>
            <person name="Im W.T."/>
        </authorList>
    </citation>
    <scope>NUCLEOTIDE SEQUENCE [LARGE SCALE GENOMIC DNA]</scope>
    <source>
        <strain evidence="3 4">SB-02</strain>
    </source>
</reference>
<dbReference type="PANTHER" id="PTHR34220:SF7">
    <property type="entry name" value="SENSOR HISTIDINE KINASE YPDA"/>
    <property type="match status" value="1"/>
</dbReference>
<dbReference type="KEGG" id="fls:GLV81_07910"/>
<dbReference type="SUPFAM" id="SSF55874">
    <property type="entry name" value="ATPase domain of HSP90 chaperone/DNA topoisomerase II/histidine kinase"/>
    <property type="match status" value="1"/>
</dbReference>
<dbReference type="GO" id="GO:0000155">
    <property type="term" value="F:phosphorelay sensor kinase activity"/>
    <property type="evidence" value="ECO:0007669"/>
    <property type="project" value="InterPro"/>
</dbReference>
<keyword evidence="1" id="KW-0472">Membrane</keyword>
<evidence type="ECO:0000259" key="2">
    <source>
        <dbReference type="Pfam" id="PF06580"/>
    </source>
</evidence>
<feature type="transmembrane region" description="Helical" evidence="1">
    <location>
        <begin position="52"/>
        <end position="75"/>
    </location>
</feature>
<keyword evidence="1" id="KW-0812">Transmembrane</keyword>